<organism evidence="2 3">
    <name type="scientific">Roseofilum reptotaenium AO1-A</name>
    <dbReference type="NCBI Taxonomy" id="1925591"/>
    <lineage>
        <taxon>Bacteria</taxon>
        <taxon>Bacillati</taxon>
        <taxon>Cyanobacteriota</taxon>
        <taxon>Cyanophyceae</taxon>
        <taxon>Desertifilales</taxon>
        <taxon>Desertifilaceae</taxon>
        <taxon>Roseofilum</taxon>
    </lineage>
</organism>
<evidence type="ECO:0000313" key="2">
    <source>
        <dbReference type="EMBL" id="OJJ25342.1"/>
    </source>
</evidence>
<dbReference type="InterPro" id="IPR012903">
    <property type="entry name" value="Nif11"/>
</dbReference>
<dbReference type="Pfam" id="PF07862">
    <property type="entry name" value="Nif11"/>
    <property type="match status" value="1"/>
</dbReference>
<dbReference type="EMBL" id="MLAW01000018">
    <property type="protein sequence ID" value="OJJ25342.1"/>
    <property type="molecule type" value="Genomic_DNA"/>
</dbReference>
<accession>A0A1L9QRT2</accession>
<dbReference type="STRING" id="1925591.BI308_12025"/>
<protein>
    <recommendedName>
        <fullName evidence="1">Nif11 domain-containing protein</fullName>
    </recommendedName>
</protein>
<name>A0A1L9QRT2_9CYAN</name>
<reference evidence="2" key="1">
    <citation type="submission" date="2016-10" db="EMBL/GenBank/DDBJ databases">
        <title>CRISPR-Cas defence system in Roseofilum reptotaenium: evidence of a bacteriophage-cyanobacterium arms race in the coral black band disease.</title>
        <authorList>
            <person name="Buerger P."/>
            <person name="Wood-Charlson E.M."/>
            <person name="Weynberg K.D."/>
            <person name="Willis B."/>
            <person name="Van Oppen M.J."/>
        </authorList>
    </citation>
    <scope>NUCLEOTIDE SEQUENCE [LARGE SCALE GENOMIC DNA]</scope>
    <source>
        <strain evidence="2">AO1-A</strain>
    </source>
</reference>
<comment type="caution">
    <text evidence="2">The sequence shown here is derived from an EMBL/GenBank/DDBJ whole genome shotgun (WGS) entry which is preliminary data.</text>
</comment>
<feature type="domain" description="Nif11" evidence="1">
    <location>
        <begin position="1"/>
        <end position="53"/>
    </location>
</feature>
<proteinExistence type="predicted"/>
<gene>
    <name evidence="2" type="ORF">BI308_12025</name>
</gene>
<dbReference type="Proteomes" id="UP000183940">
    <property type="component" value="Unassembled WGS sequence"/>
</dbReference>
<sequence>MSKEEVIRFLHEVMDNEKPEHQDLREALEEATNPETFIQIVNKEGYDFEIAELEEVAHEQGEAKGITIRRPTGVWHWLRNVNWLDRTKTTSP</sequence>
<dbReference type="AlphaFoldDB" id="A0A1L9QRT2"/>
<evidence type="ECO:0000313" key="3">
    <source>
        <dbReference type="Proteomes" id="UP000183940"/>
    </source>
</evidence>
<keyword evidence="3" id="KW-1185">Reference proteome</keyword>
<evidence type="ECO:0000259" key="1">
    <source>
        <dbReference type="Pfam" id="PF07862"/>
    </source>
</evidence>